<comment type="subcellular location">
    <subcellularLocation>
        <location evidence="1">Membrane</location>
        <topology evidence="1">Multi-pass membrane protein</topology>
    </subcellularLocation>
</comment>
<reference evidence="10" key="1">
    <citation type="submission" date="2015-12" db="EMBL/GenBank/DDBJ databases">
        <authorList>
            <person name="Nair G.R."/>
            <person name="Kaur G."/>
            <person name="Mayilraj S."/>
        </authorList>
    </citation>
    <scope>NUCLEOTIDE SEQUENCE [LARGE SCALE GENOMIC DNA]</scope>
    <source>
        <strain evidence="10">CD08_7</strain>
    </source>
</reference>
<feature type="transmembrane region" description="Helical" evidence="8">
    <location>
        <begin position="345"/>
        <end position="364"/>
    </location>
</feature>
<dbReference type="InterPro" id="IPR001898">
    <property type="entry name" value="SLC13A/DASS"/>
</dbReference>
<evidence type="ECO:0000256" key="1">
    <source>
        <dbReference type="ARBA" id="ARBA00004141"/>
    </source>
</evidence>
<accession>A0A0W8IJZ7</accession>
<feature type="transmembrane region" description="Helical" evidence="8">
    <location>
        <begin position="470"/>
        <end position="493"/>
    </location>
</feature>
<evidence type="ECO:0000256" key="8">
    <source>
        <dbReference type="SAM" id="Phobius"/>
    </source>
</evidence>
<evidence type="ECO:0000313" key="9">
    <source>
        <dbReference type="EMBL" id="KUG60245.1"/>
    </source>
</evidence>
<evidence type="ECO:0000256" key="6">
    <source>
        <dbReference type="ARBA" id="ARBA00023136"/>
    </source>
</evidence>
<dbReference type="PANTHER" id="PTHR10283:SF82">
    <property type="entry name" value="SOLUTE CARRIER FAMILY 13 MEMBER 2"/>
    <property type="match status" value="1"/>
</dbReference>
<evidence type="ECO:0000313" key="10">
    <source>
        <dbReference type="Proteomes" id="UP000054023"/>
    </source>
</evidence>
<dbReference type="GO" id="GO:1905039">
    <property type="term" value="P:carboxylic acid transmembrane transport"/>
    <property type="evidence" value="ECO:0007669"/>
    <property type="project" value="UniProtKB-ARBA"/>
</dbReference>
<feature type="transmembrane region" description="Helical" evidence="8">
    <location>
        <begin position="21"/>
        <end position="40"/>
    </location>
</feature>
<keyword evidence="5 8" id="KW-1133">Transmembrane helix</keyword>
<sequence length="496" mass="53768">METIEARTERSPLLSRRRVGLVLGPALFAVFYFVPAITGLEDAPRAVLAVTLWVAAWWITEALPIPATSLLPLFLLPLTGGTDEETAAMAYANPIVFMYMGGFTIALAIQKWNLHKRIAMSIIRMVGTKGNRLMLGVILATAGLSMWISNAATALMMLPIGLALIEEVKEKRFFDEEGLKKFAKGLLLAIAYAASIGGLATLIGSVPNAVFAAQASLHFDITVSFAQWFVFAAPLTVILLVLLYFYLSKVQFRLVAQAEISPDFAQEQLRELGPMSYEEKMVLTIFGFVGAMWMTIGFLPEEWGIPLTDTTVSMIGATAMFLLRARQTDEDGRRGGILVWKDMQALPWGILLLFGGGLSLAAAFDDSDLTPWFGEILGGLDVLPYVIIVVVLGAIVLFMTEVMSNTAVSNMLIPVSVGLALGMGVDPFAIMALVALTSSCAFMLPISTPPNAAVFSSEYLEMDDMVKAGFWMNIIALSLISVFILVWQPVVLASGV</sequence>
<evidence type="ECO:0000256" key="7">
    <source>
        <dbReference type="ARBA" id="ARBA00031174"/>
    </source>
</evidence>
<feature type="transmembrane region" description="Helical" evidence="8">
    <location>
        <begin position="376"/>
        <end position="399"/>
    </location>
</feature>
<organism evidence="9 10">
    <name type="scientific">Nesterenkonia jeotgali</name>
    <dbReference type="NCBI Taxonomy" id="317018"/>
    <lineage>
        <taxon>Bacteria</taxon>
        <taxon>Bacillati</taxon>
        <taxon>Actinomycetota</taxon>
        <taxon>Actinomycetes</taxon>
        <taxon>Micrococcales</taxon>
        <taxon>Micrococcaceae</taxon>
        <taxon>Nesterenkonia</taxon>
    </lineage>
</organism>
<feature type="transmembrane region" description="Helical" evidence="8">
    <location>
        <begin position="132"/>
        <end position="165"/>
    </location>
</feature>
<dbReference type="OrthoDB" id="9766267at2"/>
<evidence type="ECO:0000256" key="4">
    <source>
        <dbReference type="ARBA" id="ARBA00022692"/>
    </source>
</evidence>
<dbReference type="AlphaFoldDB" id="A0A0W8IJZ7"/>
<evidence type="ECO:0000256" key="3">
    <source>
        <dbReference type="ARBA" id="ARBA00020150"/>
    </source>
</evidence>
<keyword evidence="4 8" id="KW-0812">Transmembrane</keyword>
<dbReference type="GO" id="GO:0005886">
    <property type="term" value="C:plasma membrane"/>
    <property type="evidence" value="ECO:0007669"/>
    <property type="project" value="TreeGrafter"/>
</dbReference>
<protein>
    <recommendedName>
        <fullName evidence="3">Sodium-dependent dicarboxylate transporter SdcS</fullName>
    </recommendedName>
    <alternativeName>
        <fullName evidence="7">Na(+)/dicarboxylate symporter</fullName>
    </alternativeName>
</protein>
<dbReference type="CDD" id="cd01115">
    <property type="entry name" value="SLC13_permease"/>
    <property type="match status" value="1"/>
</dbReference>
<gene>
    <name evidence="9" type="ORF">AVL63_07465</name>
</gene>
<keyword evidence="10" id="KW-1185">Reference proteome</keyword>
<dbReference type="GO" id="GO:0008514">
    <property type="term" value="F:organic anion transmembrane transporter activity"/>
    <property type="evidence" value="ECO:0007669"/>
    <property type="project" value="UniProtKB-ARBA"/>
</dbReference>
<feature type="transmembrane region" description="Helical" evidence="8">
    <location>
        <begin position="88"/>
        <end position="112"/>
    </location>
</feature>
<proteinExistence type="inferred from homology"/>
<dbReference type="NCBIfam" id="TIGR00785">
    <property type="entry name" value="dass"/>
    <property type="match status" value="1"/>
</dbReference>
<evidence type="ECO:0000256" key="5">
    <source>
        <dbReference type="ARBA" id="ARBA00022989"/>
    </source>
</evidence>
<feature type="transmembrane region" description="Helical" evidence="8">
    <location>
        <begin position="52"/>
        <end position="76"/>
    </location>
</feature>
<feature type="transmembrane region" description="Helical" evidence="8">
    <location>
        <begin position="226"/>
        <end position="247"/>
    </location>
</feature>
<name>A0A0W8IJZ7_9MICC</name>
<feature type="transmembrane region" description="Helical" evidence="8">
    <location>
        <begin position="186"/>
        <end position="206"/>
    </location>
</feature>
<dbReference type="PANTHER" id="PTHR10283">
    <property type="entry name" value="SOLUTE CARRIER FAMILY 13 MEMBER"/>
    <property type="match status" value="1"/>
</dbReference>
<feature type="transmembrane region" description="Helical" evidence="8">
    <location>
        <begin position="305"/>
        <end position="324"/>
    </location>
</feature>
<comment type="similarity">
    <text evidence="2">Belongs to the SLC13A/DASS transporter (TC 2.A.47) family. NADC subfamily.</text>
</comment>
<dbReference type="EMBL" id="LQBM01000001">
    <property type="protein sequence ID" value="KUG60245.1"/>
    <property type="molecule type" value="Genomic_DNA"/>
</dbReference>
<keyword evidence="6 8" id="KW-0472">Membrane</keyword>
<dbReference type="Proteomes" id="UP000054023">
    <property type="component" value="Unassembled WGS sequence"/>
</dbReference>
<evidence type="ECO:0000256" key="2">
    <source>
        <dbReference type="ARBA" id="ARBA00006772"/>
    </source>
</evidence>
<dbReference type="Pfam" id="PF00939">
    <property type="entry name" value="Na_sulph_symp"/>
    <property type="match status" value="1"/>
</dbReference>
<dbReference type="RefSeq" id="WP_058887231.1">
    <property type="nucleotide sequence ID" value="NZ_LQBM01000001.1"/>
</dbReference>
<feature type="transmembrane region" description="Helical" evidence="8">
    <location>
        <begin position="411"/>
        <end position="436"/>
    </location>
</feature>
<feature type="transmembrane region" description="Helical" evidence="8">
    <location>
        <begin position="281"/>
        <end position="299"/>
    </location>
</feature>
<comment type="caution">
    <text evidence="9">The sequence shown here is derived from an EMBL/GenBank/DDBJ whole genome shotgun (WGS) entry which is preliminary data.</text>
</comment>